<keyword evidence="2" id="KW-0805">Transcription regulation</keyword>
<dbReference type="GO" id="GO:0000981">
    <property type="term" value="F:DNA-binding transcription factor activity, RNA polymerase II-specific"/>
    <property type="evidence" value="ECO:0007669"/>
    <property type="project" value="InterPro"/>
</dbReference>
<accession>A0A1L7UNH3</accession>
<protein>
    <recommendedName>
        <fullName evidence="6">Zn(2)-C6 fungal-type domain-containing protein</fullName>
    </recommendedName>
</protein>
<dbReference type="PANTHER" id="PTHR31845">
    <property type="entry name" value="FINGER DOMAIN PROTEIN, PUTATIVE-RELATED"/>
    <property type="match status" value="1"/>
</dbReference>
<feature type="domain" description="Zn(2)-C6 fungal-type" evidence="6">
    <location>
        <begin position="22"/>
        <end position="54"/>
    </location>
</feature>
<evidence type="ECO:0000313" key="7">
    <source>
        <dbReference type="EMBL" id="CVL09337.1"/>
    </source>
</evidence>
<sequence length="712" mass="80163">MPDPSARMDENLKSAPSNWGNACSQCAYSKVKCLRTDPAAGRKCDRCHRLNKDCAEKVQKKRKKRIYISSRTRQIEERLNTLIDSLQASTTLTSHAADAGSHGERADSDLVLSLSDAPLMESNGPLMLEQIASRTTPPQATTNVSPAQIPETYNYHAPCRCICRPVAGEVAGISETDEDLLKIYRNTLARVYPFVVIPDQVTAKEMQATRPFLMACIRMVASFRSMRSVQGQMFRLMSHVSEHVLMRSERSLDLLSGIVIMLGWYHHHCVVHSQMHNLLSLAMTLTAELGLKRNPSWQERTVLMVVNLGQVKERTNEERRLLVAVWFLGSCINAEFHKLETMKFSYYIKKCLRELELAEQYESDLYLVHLVRLQELSERIMQLRYEAEQGPEDAAKAPLYGYMHAFKAELEGLRSNIPHHLKDNYLLKTRLNTVLLRLNEPPKPDMDLITSLSNSLTVTAPFSSPCSPLDGLYSCNEALKTWFDEWFSIDVSEYISLPLPILLDITYAITILGRWAKFVTPDSIRFATGMLPDDPSGFYNSAASETTTPGSDNLSLFSSIEKDEGFVQAIKTLRTQLSTQPGLDLDVAGLLHTLGRKLEQANVILAARGEGAESWKHSIWALGAIKIRIVQSKLEQWTHMLSEDFKNGNTKSTDAAKDIQDTGISMVRGDPFEPGSWTTNMMGPLPLLEYTYENINVLSIQMDQDWGLSTIF</sequence>
<evidence type="ECO:0000259" key="6">
    <source>
        <dbReference type="PROSITE" id="PS50048"/>
    </source>
</evidence>
<evidence type="ECO:0000256" key="5">
    <source>
        <dbReference type="ARBA" id="ARBA00023242"/>
    </source>
</evidence>
<dbReference type="InterPro" id="IPR001138">
    <property type="entry name" value="Zn2Cys6_DnaBD"/>
</dbReference>
<dbReference type="EMBL" id="FCQH01000041">
    <property type="protein sequence ID" value="CVL09337.1"/>
    <property type="molecule type" value="Genomic_DNA"/>
</dbReference>
<dbReference type="Gene3D" id="4.10.240.10">
    <property type="entry name" value="Zn(2)-C6 fungal-type DNA-binding domain"/>
    <property type="match status" value="1"/>
</dbReference>
<dbReference type="CDD" id="cd00067">
    <property type="entry name" value="GAL4"/>
    <property type="match status" value="1"/>
</dbReference>
<dbReference type="GO" id="GO:0000976">
    <property type="term" value="F:transcription cis-regulatory region binding"/>
    <property type="evidence" value="ECO:0007669"/>
    <property type="project" value="TreeGrafter"/>
</dbReference>
<evidence type="ECO:0000256" key="3">
    <source>
        <dbReference type="ARBA" id="ARBA00023125"/>
    </source>
</evidence>
<comment type="caution">
    <text evidence="7">The sequence shown here is derived from an EMBL/GenBank/DDBJ whole genome shotgun (WGS) entry which is preliminary data.</text>
</comment>
<proteinExistence type="predicted"/>
<evidence type="ECO:0000256" key="1">
    <source>
        <dbReference type="ARBA" id="ARBA00004123"/>
    </source>
</evidence>
<dbReference type="AlphaFoldDB" id="A0A1L7UNH3"/>
<dbReference type="InterPro" id="IPR036864">
    <property type="entry name" value="Zn2-C6_fun-type_DNA-bd_sf"/>
</dbReference>
<keyword evidence="3" id="KW-0238">DNA-binding</keyword>
<dbReference type="PANTHER" id="PTHR31845:SF10">
    <property type="entry name" value="ZN(II)2CYS6 TRANSCRIPTION FACTOR (EUROFUNG)"/>
    <property type="match status" value="1"/>
</dbReference>
<dbReference type="PROSITE" id="PS50048">
    <property type="entry name" value="ZN2_CY6_FUNGAL_2"/>
    <property type="match status" value="1"/>
</dbReference>
<keyword evidence="8" id="KW-1185">Reference proteome</keyword>
<dbReference type="GO" id="GO:0005634">
    <property type="term" value="C:nucleus"/>
    <property type="evidence" value="ECO:0007669"/>
    <property type="project" value="UniProtKB-SubCell"/>
</dbReference>
<dbReference type="VEuPathDB" id="FungiDB:FMAN_15501"/>
<reference evidence="8" key="1">
    <citation type="journal article" date="2016" name="Genome Biol. Evol.">
        <title>Comparative 'omics' of the Fusarium fujikuroi species complex highlights differences in genetic potential and metabolite synthesis.</title>
        <authorList>
            <person name="Niehaus E.-M."/>
            <person name="Muensterkoetter M."/>
            <person name="Proctor R.H."/>
            <person name="Brown D.W."/>
            <person name="Sharon A."/>
            <person name="Idan Y."/>
            <person name="Oren-Young L."/>
            <person name="Sieber C.M."/>
            <person name="Novak O."/>
            <person name="Pencik A."/>
            <person name="Tarkowska D."/>
            <person name="Hromadova K."/>
            <person name="Freeman S."/>
            <person name="Maymon M."/>
            <person name="Elazar M."/>
            <person name="Youssef S.A."/>
            <person name="El-Shabrawy E.S.M."/>
            <person name="Shalaby A.B.A."/>
            <person name="Houterman P."/>
            <person name="Brock N.L."/>
            <person name="Burkhardt I."/>
            <person name="Tsavkelova E.A."/>
            <person name="Dickschat J.S."/>
            <person name="Galuszka P."/>
            <person name="Gueldener U."/>
            <person name="Tudzynski B."/>
        </authorList>
    </citation>
    <scope>NUCLEOTIDE SEQUENCE [LARGE SCALE GENOMIC DNA]</scope>
    <source>
        <strain evidence="8">MRC7560</strain>
    </source>
</reference>
<gene>
    <name evidence="7" type="ORF">FMAN_15501</name>
</gene>
<keyword evidence="4" id="KW-0804">Transcription</keyword>
<dbReference type="SUPFAM" id="SSF57701">
    <property type="entry name" value="Zn2/Cys6 DNA-binding domain"/>
    <property type="match status" value="1"/>
</dbReference>
<evidence type="ECO:0000313" key="8">
    <source>
        <dbReference type="Proteomes" id="UP000184255"/>
    </source>
</evidence>
<dbReference type="GeneID" id="65094741"/>
<dbReference type="InterPro" id="IPR051089">
    <property type="entry name" value="prtT"/>
</dbReference>
<organism evidence="7 8">
    <name type="scientific">Fusarium mangiferae</name>
    <name type="common">Mango malformation disease fungus</name>
    <dbReference type="NCBI Taxonomy" id="192010"/>
    <lineage>
        <taxon>Eukaryota</taxon>
        <taxon>Fungi</taxon>
        <taxon>Dikarya</taxon>
        <taxon>Ascomycota</taxon>
        <taxon>Pezizomycotina</taxon>
        <taxon>Sordariomycetes</taxon>
        <taxon>Hypocreomycetidae</taxon>
        <taxon>Hypocreales</taxon>
        <taxon>Nectriaceae</taxon>
        <taxon>Fusarium</taxon>
        <taxon>Fusarium fujikuroi species complex</taxon>
    </lineage>
</organism>
<dbReference type="PROSITE" id="PS00463">
    <property type="entry name" value="ZN2_CY6_FUNGAL_1"/>
    <property type="match status" value="1"/>
</dbReference>
<name>A0A1L7UNH3_FUSMA</name>
<keyword evidence="5" id="KW-0539">Nucleus</keyword>
<dbReference type="CDD" id="cd12148">
    <property type="entry name" value="fungal_TF_MHR"/>
    <property type="match status" value="1"/>
</dbReference>
<dbReference type="RefSeq" id="XP_041691592.1">
    <property type="nucleotide sequence ID" value="XM_041826318.1"/>
</dbReference>
<comment type="subcellular location">
    <subcellularLocation>
        <location evidence="1">Nucleus</location>
    </subcellularLocation>
</comment>
<dbReference type="GO" id="GO:0008270">
    <property type="term" value="F:zinc ion binding"/>
    <property type="evidence" value="ECO:0007669"/>
    <property type="project" value="InterPro"/>
</dbReference>
<evidence type="ECO:0000256" key="2">
    <source>
        <dbReference type="ARBA" id="ARBA00023015"/>
    </source>
</evidence>
<dbReference type="Proteomes" id="UP000184255">
    <property type="component" value="Unassembled WGS sequence"/>
</dbReference>
<evidence type="ECO:0000256" key="4">
    <source>
        <dbReference type="ARBA" id="ARBA00023163"/>
    </source>
</evidence>